<dbReference type="EMBL" id="KE344107">
    <property type="protein sequence ID" value="EXB53700.1"/>
    <property type="molecule type" value="Genomic_DNA"/>
</dbReference>
<dbReference type="GO" id="GO:0052381">
    <property type="term" value="F:tRNA dimethylallyltransferase activity"/>
    <property type="evidence" value="ECO:0007669"/>
    <property type="project" value="InterPro"/>
</dbReference>
<evidence type="ECO:0000256" key="6">
    <source>
        <dbReference type="RuleBase" id="RU003785"/>
    </source>
</evidence>
<dbReference type="FunFam" id="3.30.160.60:FF:002405">
    <property type="entry name" value="tRNA dimethylallyltransferase"/>
    <property type="match status" value="1"/>
</dbReference>
<dbReference type="NCBIfam" id="TIGR00174">
    <property type="entry name" value="miaA"/>
    <property type="match status" value="1"/>
</dbReference>
<dbReference type="STRING" id="981085.W9QSV6"/>
<dbReference type="InterPro" id="IPR039657">
    <property type="entry name" value="Dimethylallyltransferase"/>
</dbReference>
<dbReference type="GO" id="GO:0005524">
    <property type="term" value="F:ATP binding"/>
    <property type="evidence" value="ECO:0007669"/>
    <property type="project" value="UniProtKB-KW"/>
</dbReference>
<protein>
    <submittedName>
        <fullName evidence="8">tRNA dimethylallyltransferase 2</fullName>
    </submittedName>
</protein>
<organism evidence="8 9">
    <name type="scientific">Morus notabilis</name>
    <dbReference type="NCBI Taxonomy" id="981085"/>
    <lineage>
        <taxon>Eukaryota</taxon>
        <taxon>Viridiplantae</taxon>
        <taxon>Streptophyta</taxon>
        <taxon>Embryophyta</taxon>
        <taxon>Tracheophyta</taxon>
        <taxon>Spermatophyta</taxon>
        <taxon>Magnoliopsida</taxon>
        <taxon>eudicotyledons</taxon>
        <taxon>Gunneridae</taxon>
        <taxon>Pentapetalae</taxon>
        <taxon>rosids</taxon>
        <taxon>fabids</taxon>
        <taxon>Rosales</taxon>
        <taxon>Moraceae</taxon>
        <taxon>Moreae</taxon>
        <taxon>Morus</taxon>
    </lineage>
</organism>
<keyword evidence="3" id="KW-0203">Cytokinin biosynthesis</keyword>
<dbReference type="SUPFAM" id="SSF52540">
    <property type="entry name" value="P-loop containing nucleoside triphosphate hydrolases"/>
    <property type="match status" value="1"/>
</dbReference>
<evidence type="ECO:0000313" key="9">
    <source>
        <dbReference type="Proteomes" id="UP000030645"/>
    </source>
</evidence>
<proteinExistence type="inferred from homology"/>
<feature type="region of interest" description="Disordered" evidence="7">
    <location>
        <begin position="1"/>
        <end position="22"/>
    </location>
</feature>
<evidence type="ECO:0000256" key="7">
    <source>
        <dbReference type="SAM" id="MobiDB-lite"/>
    </source>
</evidence>
<keyword evidence="4 6" id="KW-0547">Nucleotide-binding</keyword>
<keyword evidence="9" id="KW-1185">Reference proteome</keyword>
<dbReference type="PANTHER" id="PTHR11088">
    <property type="entry name" value="TRNA DIMETHYLALLYLTRANSFERASE"/>
    <property type="match status" value="1"/>
</dbReference>
<dbReference type="GO" id="GO:0006400">
    <property type="term" value="P:tRNA modification"/>
    <property type="evidence" value="ECO:0007669"/>
    <property type="project" value="TreeGrafter"/>
</dbReference>
<keyword evidence="2 6" id="KW-0808">Transferase</keyword>
<evidence type="ECO:0000313" key="8">
    <source>
        <dbReference type="EMBL" id="EXB53700.1"/>
    </source>
</evidence>
<evidence type="ECO:0000256" key="5">
    <source>
        <dbReference type="ARBA" id="ARBA00022840"/>
    </source>
</evidence>
<dbReference type="KEGG" id="mnt:21392333"/>
<sequence>MDSRTEMKKIRNPSNGEHKPKPKVVVIMGPTGSGKSRLAIDLGSHFPVEVINADSMQVYRGLDVLTNKVPLDEQKGILHHLLGAMSPNVEFTAKEFRDSAIPNADFQLIDDILSRNCLPVIVGGTNYYIQALISPFLLDDTVEDMDDNCSSISPGDAELCCKMDDDRRSDSYNHLKSIDPIAANRIHPNNHRKINQYLSLYARSGILPSELLQGKAVENWGKVDNFRYNCCFICMDASLPVLDQYVEQRVDCMVDAGLLNEVYDIFNVGTDYTQGLLQAIGVREFQKFLRDYIAKDGCNHEIHSTDASVTLKSVDTGDNILKENMRVMLKSPYDCKPKILLKEAIDKVKLNTRRLIRRQRRRIIRLQKLFGWDIHFMDATESILSKSDDIWAEQVVEPATKIVRSFLDQEVSSMPGKEAPNDTRTKLLERGLWTQYICKACGDRVLRGAHEWEQHKQGRSHRRRILKLRKSQGLSSTEQLQQPEQN</sequence>
<dbReference type="Pfam" id="PF01715">
    <property type="entry name" value="IPPT"/>
    <property type="match status" value="1"/>
</dbReference>
<dbReference type="HAMAP" id="MF_00185">
    <property type="entry name" value="IPP_trans"/>
    <property type="match status" value="1"/>
</dbReference>
<dbReference type="PANTHER" id="PTHR11088:SF82">
    <property type="entry name" value="TRNA DIMETHYLALLYLTRANSFERASE 2"/>
    <property type="match status" value="1"/>
</dbReference>
<dbReference type="Proteomes" id="UP000030645">
    <property type="component" value="Unassembled WGS sequence"/>
</dbReference>
<dbReference type="InterPro" id="IPR018022">
    <property type="entry name" value="IPT"/>
</dbReference>
<evidence type="ECO:0000256" key="2">
    <source>
        <dbReference type="ARBA" id="ARBA00022679"/>
    </source>
</evidence>
<dbReference type="Gene3D" id="1.10.20.140">
    <property type="match status" value="1"/>
</dbReference>
<name>W9QSV6_9ROSA</name>
<dbReference type="AlphaFoldDB" id="W9QSV6"/>
<reference evidence="9" key="1">
    <citation type="submission" date="2013-01" db="EMBL/GenBank/DDBJ databases">
        <title>Draft Genome Sequence of a Mulberry Tree, Morus notabilis C.K. Schneid.</title>
        <authorList>
            <person name="He N."/>
            <person name="Zhao S."/>
        </authorList>
    </citation>
    <scope>NUCLEOTIDE SEQUENCE</scope>
</reference>
<dbReference type="GO" id="GO:0009691">
    <property type="term" value="P:cytokinin biosynthetic process"/>
    <property type="evidence" value="ECO:0007669"/>
    <property type="project" value="UniProtKB-KW"/>
</dbReference>
<dbReference type="eggNOG" id="KOG1384">
    <property type="taxonomic scope" value="Eukaryota"/>
</dbReference>
<dbReference type="InterPro" id="IPR027417">
    <property type="entry name" value="P-loop_NTPase"/>
</dbReference>
<evidence type="ECO:0000256" key="1">
    <source>
        <dbReference type="ARBA" id="ARBA00005842"/>
    </source>
</evidence>
<accession>W9QSV6</accession>
<dbReference type="Gene3D" id="3.30.160.60">
    <property type="entry name" value="Classic Zinc Finger"/>
    <property type="match status" value="1"/>
</dbReference>
<evidence type="ECO:0000256" key="3">
    <source>
        <dbReference type="ARBA" id="ARBA00022712"/>
    </source>
</evidence>
<dbReference type="Gene3D" id="3.40.50.300">
    <property type="entry name" value="P-loop containing nucleotide triphosphate hydrolases"/>
    <property type="match status" value="1"/>
</dbReference>
<gene>
    <name evidence="8" type="ORF">L484_008984</name>
</gene>
<dbReference type="GO" id="GO:0005739">
    <property type="term" value="C:mitochondrion"/>
    <property type="evidence" value="ECO:0007669"/>
    <property type="project" value="TreeGrafter"/>
</dbReference>
<keyword evidence="5 6" id="KW-0067">ATP-binding</keyword>
<comment type="similarity">
    <text evidence="1 6">Belongs to the IPP transferase family.</text>
</comment>
<dbReference type="OrthoDB" id="775260at2759"/>
<evidence type="ECO:0000256" key="4">
    <source>
        <dbReference type="ARBA" id="ARBA00022741"/>
    </source>
</evidence>